<dbReference type="CDD" id="cd05466">
    <property type="entry name" value="PBP2_LTTR_substrate"/>
    <property type="match status" value="1"/>
</dbReference>
<gene>
    <name evidence="7" type="ORF">JEQ47_20220</name>
</gene>
<keyword evidence="3" id="KW-0238">DNA-binding</keyword>
<dbReference type="Gene3D" id="3.40.190.290">
    <property type="match status" value="1"/>
</dbReference>
<dbReference type="InterPro" id="IPR000847">
    <property type="entry name" value="LysR_HTH_N"/>
</dbReference>
<evidence type="ECO:0000259" key="6">
    <source>
        <dbReference type="PROSITE" id="PS50931"/>
    </source>
</evidence>
<sequence length="264" mass="29362">VSQPSLTTAIKKLEDELGGDLFVRDRAGCRLTTLGKLMQPRLQKAHDETIQAKAEAVRHMRLERVPISVGVGETIGHNRISAAMERTRTRLPQAEIELIVASTSELLAGLRDGEFDVVVTAEKVSEDLYRIDHLYEEDYKVVVSKSHPLSELSAISLSTLAKTDMLDRLNCEMRDVLHGTCADHGHELYAAYRSNRVDWLVELARQGSGAVILPATAIPSDMGLVSKPIDGLEISRTVVALRYRHQTTRPETNDLIREMTRTLA</sequence>
<dbReference type="Proteomes" id="UP000602124">
    <property type="component" value="Unassembled WGS sequence"/>
</dbReference>
<comment type="similarity">
    <text evidence="1">Belongs to the LysR transcriptional regulatory family.</text>
</comment>
<protein>
    <submittedName>
        <fullName evidence="7">LysR family transcriptional regulator</fullName>
    </submittedName>
</protein>
<dbReference type="Gene3D" id="1.10.10.10">
    <property type="entry name" value="Winged helix-like DNA-binding domain superfamily/Winged helix DNA-binding domain"/>
    <property type="match status" value="1"/>
</dbReference>
<dbReference type="PANTHER" id="PTHR30346">
    <property type="entry name" value="TRANSCRIPTIONAL DUAL REGULATOR HCAR-RELATED"/>
    <property type="match status" value="1"/>
</dbReference>
<keyword evidence="2" id="KW-0805">Transcription regulation</keyword>
<comment type="caution">
    <text evidence="7">The sequence shown here is derived from an EMBL/GenBank/DDBJ whole genome shotgun (WGS) entry which is preliminary data.</text>
</comment>
<keyword evidence="5" id="KW-0804">Transcription</keyword>
<reference evidence="7" key="1">
    <citation type="submission" date="2020-12" db="EMBL/GenBank/DDBJ databases">
        <title>Devosia sp. MSA67 isolated from Mo River.</title>
        <authorList>
            <person name="Ma F."/>
            <person name="Zi Z."/>
        </authorList>
    </citation>
    <scope>NUCLEOTIDE SEQUENCE</scope>
    <source>
        <strain evidence="7">MSA67</strain>
    </source>
</reference>
<evidence type="ECO:0000256" key="5">
    <source>
        <dbReference type="ARBA" id="ARBA00023163"/>
    </source>
</evidence>
<keyword evidence="8" id="KW-1185">Reference proteome</keyword>
<dbReference type="AlphaFoldDB" id="A0A934J3F1"/>
<evidence type="ECO:0000256" key="4">
    <source>
        <dbReference type="ARBA" id="ARBA00023159"/>
    </source>
</evidence>
<dbReference type="Pfam" id="PF00126">
    <property type="entry name" value="HTH_1"/>
    <property type="match status" value="1"/>
</dbReference>
<evidence type="ECO:0000256" key="1">
    <source>
        <dbReference type="ARBA" id="ARBA00009437"/>
    </source>
</evidence>
<dbReference type="GO" id="GO:0032993">
    <property type="term" value="C:protein-DNA complex"/>
    <property type="evidence" value="ECO:0007669"/>
    <property type="project" value="TreeGrafter"/>
</dbReference>
<dbReference type="Pfam" id="PF03466">
    <property type="entry name" value="LysR_substrate"/>
    <property type="match status" value="1"/>
</dbReference>
<evidence type="ECO:0000256" key="3">
    <source>
        <dbReference type="ARBA" id="ARBA00023125"/>
    </source>
</evidence>
<dbReference type="PROSITE" id="PS50931">
    <property type="entry name" value="HTH_LYSR"/>
    <property type="match status" value="1"/>
</dbReference>
<dbReference type="InterPro" id="IPR036388">
    <property type="entry name" value="WH-like_DNA-bd_sf"/>
</dbReference>
<dbReference type="RefSeq" id="WP_198878235.1">
    <property type="nucleotide sequence ID" value="NZ_JAEKMH010000010.1"/>
</dbReference>
<keyword evidence="4" id="KW-0010">Activator</keyword>
<dbReference type="SUPFAM" id="SSF46785">
    <property type="entry name" value="Winged helix' DNA-binding domain"/>
    <property type="match status" value="1"/>
</dbReference>
<dbReference type="SUPFAM" id="SSF53850">
    <property type="entry name" value="Periplasmic binding protein-like II"/>
    <property type="match status" value="1"/>
</dbReference>
<organism evidence="7 8">
    <name type="scientific">Devosia sediminis</name>
    <dbReference type="NCBI Taxonomy" id="2798801"/>
    <lineage>
        <taxon>Bacteria</taxon>
        <taxon>Pseudomonadati</taxon>
        <taxon>Pseudomonadota</taxon>
        <taxon>Alphaproteobacteria</taxon>
        <taxon>Hyphomicrobiales</taxon>
        <taxon>Devosiaceae</taxon>
        <taxon>Devosia</taxon>
    </lineage>
</organism>
<evidence type="ECO:0000313" key="8">
    <source>
        <dbReference type="Proteomes" id="UP000602124"/>
    </source>
</evidence>
<dbReference type="InterPro" id="IPR005119">
    <property type="entry name" value="LysR_subst-bd"/>
</dbReference>
<evidence type="ECO:0000313" key="7">
    <source>
        <dbReference type="EMBL" id="MBJ3787055.1"/>
    </source>
</evidence>
<dbReference type="GO" id="GO:0003700">
    <property type="term" value="F:DNA-binding transcription factor activity"/>
    <property type="evidence" value="ECO:0007669"/>
    <property type="project" value="InterPro"/>
</dbReference>
<dbReference type="GO" id="GO:0003677">
    <property type="term" value="F:DNA binding"/>
    <property type="evidence" value="ECO:0007669"/>
    <property type="project" value="UniProtKB-KW"/>
</dbReference>
<feature type="domain" description="HTH lysR-type" evidence="6">
    <location>
        <begin position="1"/>
        <end position="32"/>
    </location>
</feature>
<feature type="non-terminal residue" evidence="7">
    <location>
        <position position="1"/>
    </location>
</feature>
<dbReference type="EMBL" id="JAEKMH010000010">
    <property type="protein sequence ID" value="MBJ3787055.1"/>
    <property type="molecule type" value="Genomic_DNA"/>
</dbReference>
<dbReference type="InterPro" id="IPR036390">
    <property type="entry name" value="WH_DNA-bd_sf"/>
</dbReference>
<proteinExistence type="inferred from homology"/>
<name>A0A934J3F1_9HYPH</name>
<evidence type="ECO:0000256" key="2">
    <source>
        <dbReference type="ARBA" id="ARBA00023015"/>
    </source>
</evidence>
<accession>A0A934J3F1</accession>
<dbReference type="PANTHER" id="PTHR30346:SF26">
    <property type="entry name" value="HYDROGEN PEROXIDE-INDUCIBLE GENES ACTIVATOR"/>
    <property type="match status" value="1"/>
</dbReference>